<evidence type="ECO:0000313" key="2">
    <source>
        <dbReference type="Proteomes" id="UP000186919"/>
    </source>
</evidence>
<reference evidence="1 2" key="1">
    <citation type="submission" date="2016-01" db="EMBL/GenBank/DDBJ databases">
        <title>Mycobacterium immunogenum strain CD11_6 genome sequencing and assembly.</title>
        <authorList>
            <person name="Kaur G."/>
            <person name="Nair G.R."/>
            <person name="Mayilraj S."/>
        </authorList>
    </citation>
    <scope>NUCLEOTIDE SEQUENCE [LARGE SCALE GENOMIC DNA]</scope>
    <source>
        <strain evidence="1 2">CD11-6</strain>
    </source>
</reference>
<proteinExistence type="predicted"/>
<dbReference type="Gene3D" id="1.10.357.10">
    <property type="entry name" value="Tetracycline Repressor, domain 2"/>
    <property type="match status" value="1"/>
</dbReference>
<dbReference type="InterPro" id="IPR009057">
    <property type="entry name" value="Homeodomain-like_sf"/>
</dbReference>
<protein>
    <submittedName>
        <fullName evidence="1">Uncharacterized protein</fullName>
    </submittedName>
</protein>
<organism evidence="1 2">
    <name type="scientific">Mycobacteroides immunogenum</name>
    <dbReference type="NCBI Taxonomy" id="83262"/>
    <lineage>
        <taxon>Bacteria</taxon>
        <taxon>Bacillati</taxon>
        <taxon>Actinomycetota</taxon>
        <taxon>Actinomycetes</taxon>
        <taxon>Mycobacteriales</taxon>
        <taxon>Mycobacteriaceae</taxon>
        <taxon>Mycobacteroides</taxon>
    </lineage>
</organism>
<comment type="caution">
    <text evidence="1">The sequence shown here is derived from an EMBL/GenBank/DDBJ whole genome shotgun (WGS) entry which is preliminary data.</text>
</comment>
<dbReference type="Proteomes" id="UP000186919">
    <property type="component" value="Unassembled WGS sequence"/>
</dbReference>
<evidence type="ECO:0000313" key="1">
    <source>
        <dbReference type="EMBL" id="OAT69768.1"/>
    </source>
</evidence>
<sequence length="172" mass="18782">MRAAALLQAQVQLGDMSLRAIAGELDTSHRMLIYHFGSRDGLLAAVLTHLRQEDQKRYLRLGLAEGSGKVVEAIWQEHLDTSTSARGRAFFYILGKASRDPETYRGFLESLEDTTLLLADLIAGSGVPPDKAYAQAFLSSWSARLFGIARHVQDGTGAGQARERAVRALIGL</sequence>
<dbReference type="EMBL" id="LQYE01000002">
    <property type="protein sequence ID" value="OAT69768.1"/>
    <property type="molecule type" value="Genomic_DNA"/>
</dbReference>
<name>A0A179VCZ4_9MYCO</name>
<dbReference type="SUPFAM" id="SSF46689">
    <property type="entry name" value="Homeodomain-like"/>
    <property type="match status" value="1"/>
</dbReference>
<gene>
    <name evidence="1" type="ORF">AWB85_19100</name>
</gene>
<dbReference type="AlphaFoldDB" id="A0A179VCZ4"/>
<accession>A0A179VCZ4</accession>